<organism evidence="1 2">
    <name type="scientific">Opisthorchis viverrini</name>
    <name type="common">Southeast Asian liver fluke</name>
    <dbReference type="NCBI Taxonomy" id="6198"/>
    <lineage>
        <taxon>Eukaryota</taxon>
        <taxon>Metazoa</taxon>
        <taxon>Spiralia</taxon>
        <taxon>Lophotrochozoa</taxon>
        <taxon>Platyhelminthes</taxon>
        <taxon>Trematoda</taxon>
        <taxon>Digenea</taxon>
        <taxon>Opisthorchiida</taxon>
        <taxon>Opisthorchiata</taxon>
        <taxon>Opisthorchiidae</taxon>
        <taxon>Opisthorchis</taxon>
    </lineage>
</organism>
<dbReference type="RefSeq" id="XP_009171581.1">
    <property type="nucleotide sequence ID" value="XM_009173317.1"/>
</dbReference>
<dbReference type="OrthoDB" id="20524at2759"/>
<sequence length="203" mass="23118">MKINAIRSEFLRQGAMQSSISPNRSKSHSVWLKYLDKMESKVREMNLGESANQIMLKLYEDACSWLPELWTDETSLIITMRRAALLLYHDIESGLALMSLCSLNARRNPRLAVAVAFHYSRAGKRYFIFYGISVGERSRAKTVLATAKKQANSVDHALLCGAEMLLESGGDWKTVLGALYYEPPYDGDPQFKVKRKWFTSLRI</sequence>
<protein>
    <submittedName>
        <fullName evidence="1">Uncharacterized protein</fullName>
    </submittedName>
</protein>
<name>A0A074ZBM7_OPIVI</name>
<accession>A0A074ZBM7</accession>
<evidence type="ECO:0000313" key="1">
    <source>
        <dbReference type="EMBL" id="KER24676.1"/>
    </source>
</evidence>
<gene>
    <name evidence="1" type="ORF">T265_07721</name>
</gene>
<keyword evidence="2" id="KW-1185">Reference proteome</keyword>
<dbReference type="CTD" id="20321900"/>
<dbReference type="AlphaFoldDB" id="A0A074ZBM7"/>
<dbReference type="GeneID" id="20321900"/>
<dbReference type="Proteomes" id="UP000054324">
    <property type="component" value="Unassembled WGS sequence"/>
</dbReference>
<dbReference type="KEGG" id="ovi:T265_07721"/>
<proteinExistence type="predicted"/>
<evidence type="ECO:0000313" key="2">
    <source>
        <dbReference type="Proteomes" id="UP000054324"/>
    </source>
</evidence>
<dbReference type="EMBL" id="KL596801">
    <property type="protein sequence ID" value="KER24676.1"/>
    <property type="molecule type" value="Genomic_DNA"/>
</dbReference>
<reference evidence="1 2" key="1">
    <citation type="submission" date="2013-11" db="EMBL/GenBank/DDBJ databases">
        <title>Opisthorchis viverrini - life in the bile duct.</title>
        <authorList>
            <person name="Young N.D."/>
            <person name="Nagarajan N."/>
            <person name="Lin S.J."/>
            <person name="Korhonen P.K."/>
            <person name="Jex A.R."/>
            <person name="Hall R.S."/>
            <person name="Safavi-Hemami H."/>
            <person name="Kaewkong W."/>
            <person name="Bertrand D."/>
            <person name="Gao S."/>
            <person name="Seet Q."/>
            <person name="Wongkham S."/>
            <person name="Teh B.T."/>
            <person name="Wongkham C."/>
            <person name="Intapan P.M."/>
            <person name="Maleewong W."/>
            <person name="Yang X."/>
            <person name="Hu M."/>
            <person name="Wang Z."/>
            <person name="Hofmann A."/>
            <person name="Sternberg P.W."/>
            <person name="Tan P."/>
            <person name="Wang J."/>
            <person name="Gasser R.B."/>
        </authorList>
    </citation>
    <scope>NUCLEOTIDE SEQUENCE [LARGE SCALE GENOMIC DNA]</scope>
</reference>
<dbReference type="STRING" id="6198.A0A074ZBM7"/>